<keyword evidence="2 4" id="KW-0238">DNA-binding</keyword>
<dbReference type="GO" id="GO:0000976">
    <property type="term" value="F:transcription cis-regulatory region binding"/>
    <property type="evidence" value="ECO:0007669"/>
    <property type="project" value="TreeGrafter"/>
</dbReference>
<evidence type="ECO:0000256" key="1">
    <source>
        <dbReference type="ARBA" id="ARBA00023015"/>
    </source>
</evidence>
<dbReference type="eggNOG" id="COG1309">
    <property type="taxonomic scope" value="Bacteria"/>
</dbReference>
<keyword evidence="1" id="KW-0805">Transcription regulation</keyword>
<dbReference type="InterPro" id="IPR009057">
    <property type="entry name" value="Homeodomain-like_sf"/>
</dbReference>
<evidence type="ECO:0000256" key="2">
    <source>
        <dbReference type="ARBA" id="ARBA00023125"/>
    </source>
</evidence>
<protein>
    <submittedName>
        <fullName evidence="6">Transcriptional regulator, TetR family</fullName>
    </submittedName>
</protein>
<organism evidence="6 7">
    <name type="scientific">Syntrophotalea carbinolica (strain DSM 2380 / NBRC 103641 / GraBd1)</name>
    <name type="common">Pelobacter carbinolicus</name>
    <dbReference type="NCBI Taxonomy" id="338963"/>
    <lineage>
        <taxon>Bacteria</taxon>
        <taxon>Pseudomonadati</taxon>
        <taxon>Thermodesulfobacteriota</taxon>
        <taxon>Desulfuromonadia</taxon>
        <taxon>Desulfuromonadales</taxon>
        <taxon>Syntrophotaleaceae</taxon>
        <taxon>Syntrophotalea</taxon>
    </lineage>
</organism>
<gene>
    <name evidence="6" type="ordered locus">Pcar_2878</name>
</gene>
<dbReference type="Pfam" id="PF00440">
    <property type="entry name" value="TetR_N"/>
    <property type="match status" value="1"/>
</dbReference>
<dbReference type="GO" id="GO:0003700">
    <property type="term" value="F:DNA-binding transcription factor activity"/>
    <property type="evidence" value="ECO:0007669"/>
    <property type="project" value="TreeGrafter"/>
</dbReference>
<evidence type="ECO:0000256" key="4">
    <source>
        <dbReference type="PROSITE-ProRule" id="PRU00335"/>
    </source>
</evidence>
<feature type="DNA-binding region" description="H-T-H motif" evidence="4">
    <location>
        <begin position="34"/>
        <end position="53"/>
    </location>
</feature>
<sequence>MSRSRKHLPAEERRGIIIKTVLELAGEQNPSEITTAAIAKRMGLTQGALFRHFSTKDAIIEAAMEWVLKELMARVEKAGKAHSSPLAALENIFLTHSDFITEHPGIPRMLFGELQRADETGPKRIVQMLVRRYGEYLNQLIEKGKVCGELDKALDSDAAANLFIGTIQGLVMQSLLAGDMRRIRRDAPRVFAIFQRGIRSKL</sequence>
<reference evidence="7" key="1">
    <citation type="submission" date="2005-10" db="EMBL/GenBank/DDBJ databases">
        <title>Complete sequence of Pelobacter carbinolicus DSM 2380.</title>
        <authorList>
            <person name="Copeland A."/>
            <person name="Lucas S."/>
            <person name="Lapidus A."/>
            <person name="Barry K."/>
            <person name="Detter J.C."/>
            <person name="Glavina T."/>
            <person name="Hammon N."/>
            <person name="Israni S."/>
            <person name="Pitluck S."/>
            <person name="Chertkov O."/>
            <person name="Schmutz J."/>
            <person name="Larimer F."/>
            <person name="Land M."/>
            <person name="Kyrpides N."/>
            <person name="Ivanova N."/>
            <person name="Richardson P."/>
        </authorList>
    </citation>
    <scope>NUCLEOTIDE SEQUENCE [LARGE SCALE GENOMIC DNA]</scope>
    <source>
        <strain evidence="7">DSM 2380 / NBRC 103641 / GraBd1</strain>
    </source>
</reference>
<dbReference type="InterPro" id="IPR050109">
    <property type="entry name" value="HTH-type_TetR-like_transc_reg"/>
</dbReference>
<dbReference type="AlphaFoldDB" id="Q3A0J4"/>
<proteinExistence type="predicted"/>
<dbReference type="SUPFAM" id="SSF46689">
    <property type="entry name" value="Homeodomain-like"/>
    <property type="match status" value="1"/>
</dbReference>
<feature type="domain" description="HTH tetR-type" evidence="5">
    <location>
        <begin position="11"/>
        <end position="71"/>
    </location>
</feature>
<evidence type="ECO:0000313" key="7">
    <source>
        <dbReference type="Proteomes" id="UP000002534"/>
    </source>
</evidence>
<dbReference type="Proteomes" id="UP000002534">
    <property type="component" value="Chromosome"/>
</dbReference>
<reference evidence="6 7" key="2">
    <citation type="journal article" date="2012" name="BMC Genomics">
        <title>The genome of Pelobacter carbinolicus reveals surprising metabolic capabilities and physiological features.</title>
        <authorList>
            <person name="Aklujkar M."/>
            <person name="Haveman S.A."/>
            <person name="Didonato R.Jr."/>
            <person name="Chertkov O."/>
            <person name="Han C.S."/>
            <person name="Land M.L."/>
            <person name="Brown P."/>
            <person name="Lovley D.R."/>
        </authorList>
    </citation>
    <scope>NUCLEOTIDE SEQUENCE [LARGE SCALE GENOMIC DNA]</scope>
    <source>
        <strain evidence="7">DSM 2380 / NBRC 103641 / GraBd1</strain>
    </source>
</reference>
<dbReference type="InterPro" id="IPR036271">
    <property type="entry name" value="Tet_transcr_reg_TetR-rel_C_sf"/>
</dbReference>
<dbReference type="HOGENOM" id="CLU_069356_12_3_7"/>
<dbReference type="EMBL" id="CP000142">
    <property type="protein sequence ID" value="ABA90113.1"/>
    <property type="molecule type" value="Genomic_DNA"/>
</dbReference>
<dbReference type="InterPro" id="IPR011075">
    <property type="entry name" value="TetR_C"/>
</dbReference>
<dbReference type="OrthoDB" id="3249at2"/>
<dbReference type="SUPFAM" id="SSF48498">
    <property type="entry name" value="Tetracyclin repressor-like, C-terminal domain"/>
    <property type="match status" value="1"/>
</dbReference>
<dbReference type="RefSeq" id="WP_011342664.1">
    <property type="nucleotide sequence ID" value="NC_007498.2"/>
</dbReference>
<dbReference type="PROSITE" id="PS50977">
    <property type="entry name" value="HTH_TETR_2"/>
    <property type="match status" value="1"/>
</dbReference>
<evidence type="ECO:0000256" key="3">
    <source>
        <dbReference type="ARBA" id="ARBA00023163"/>
    </source>
</evidence>
<evidence type="ECO:0000259" key="5">
    <source>
        <dbReference type="PROSITE" id="PS50977"/>
    </source>
</evidence>
<dbReference type="STRING" id="338963.Pcar_2878"/>
<name>Q3A0J4_SYNC1</name>
<dbReference type="Gene3D" id="1.10.357.10">
    <property type="entry name" value="Tetracycline Repressor, domain 2"/>
    <property type="match status" value="1"/>
</dbReference>
<dbReference type="InterPro" id="IPR001647">
    <property type="entry name" value="HTH_TetR"/>
</dbReference>
<dbReference type="Pfam" id="PF16925">
    <property type="entry name" value="TetR_C_13"/>
    <property type="match status" value="1"/>
</dbReference>
<dbReference type="PANTHER" id="PTHR30055:SF233">
    <property type="entry name" value="REGULATORY PROTEIN TETR"/>
    <property type="match status" value="1"/>
</dbReference>
<evidence type="ECO:0000313" key="6">
    <source>
        <dbReference type="EMBL" id="ABA90113.1"/>
    </source>
</evidence>
<accession>Q3A0J4</accession>
<keyword evidence="3" id="KW-0804">Transcription</keyword>
<dbReference type="PANTHER" id="PTHR30055">
    <property type="entry name" value="HTH-TYPE TRANSCRIPTIONAL REGULATOR RUTR"/>
    <property type="match status" value="1"/>
</dbReference>
<dbReference type="KEGG" id="pca:Pcar_2878"/>
<keyword evidence="7" id="KW-1185">Reference proteome</keyword>